<dbReference type="InterPro" id="IPR000477">
    <property type="entry name" value="RT_dom"/>
</dbReference>
<feature type="domain" description="Reverse transcriptase" evidence="1">
    <location>
        <begin position="3"/>
        <end position="257"/>
    </location>
</feature>
<dbReference type="InterPro" id="IPR043502">
    <property type="entry name" value="DNA/RNA_pol_sf"/>
</dbReference>
<dbReference type="Proteomes" id="UP000005207">
    <property type="component" value="Unplaced"/>
</dbReference>
<evidence type="ECO:0000313" key="2">
    <source>
        <dbReference type="Ensembl" id="ENSONIP00000036193.1"/>
    </source>
</evidence>
<dbReference type="Pfam" id="PF00078">
    <property type="entry name" value="RVT_1"/>
    <property type="match status" value="1"/>
</dbReference>
<dbReference type="SUPFAM" id="SSF56672">
    <property type="entry name" value="DNA/RNA polymerases"/>
    <property type="match status" value="1"/>
</dbReference>
<protein>
    <recommendedName>
        <fullName evidence="1">Reverse transcriptase domain-containing protein</fullName>
    </recommendedName>
</protein>
<dbReference type="InParanoid" id="A0A669BKD7"/>
<evidence type="ECO:0000259" key="1">
    <source>
        <dbReference type="PROSITE" id="PS50878"/>
    </source>
</evidence>
<evidence type="ECO:0000313" key="3">
    <source>
        <dbReference type="Proteomes" id="UP000005207"/>
    </source>
</evidence>
<dbReference type="GeneTree" id="ENSGT01150000286909"/>
<dbReference type="CDD" id="cd01650">
    <property type="entry name" value="RT_nLTR_like"/>
    <property type="match status" value="1"/>
</dbReference>
<dbReference type="AlphaFoldDB" id="A0A669BKD7"/>
<keyword evidence="3" id="KW-1185">Reference proteome</keyword>
<organism evidence="2 3">
    <name type="scientific">Oreochromis niloticus</name>
    <name type="common">Nile tilapia</name>
    <name type="synonym">Tilapia nilotica</name>
    <dbReference type="NCBI Taxonomy" id="8128"/>
    <lineage>
        <taxon>Eukaryota</taxon>
        <taxon>Metazoa</taxon>
        <taxon>Chordata</taxon>
        <taxon>Craniata</taxon>
        <taxon>Vertebrata</taxon>
        <taxon>Euteleostomi</taxon>
        <taxon>Actinopterygii</taxon>
        <taxon>Neopterygii</taxon>
        <taxon>Teleostei</taxon>
        <taxon>Neoteleostei</taxon>
        <taxon>Acanthomorphata</taxon>
        <taxon>Ovalentaria</taxon>
        <taxon>Cichlomorphae</taxon>
        <taxon>Cichliformes</taxon>
        <taxon>Cichlidae</taxon>
        <taxon>African cichlids</taxon>
        <taxon>Pseudocrenilabrinae</taxon>
        <taxon>Oreochromini</taxon>
        <taxon>Oreochromis</taxon>
    </lineage>
</organism>
<name>A0A669BKD7_ORENI</name>
<reference evidence="2" key="1">
    <citation type="submission" date="2025-08" db="UniProtKB">
        <authorList>
            <consortium name="Ensembl"/>
        </authorList>
    </citation>
    <scope>IDENTIFICATION</scope>
</reference>
<accession>A0A669BKD7</accession>
<sequence length="453" mass="50841">MNLSLSSSCVPTVFKHAVVQPVLKKSNLDHNDLANYRPISKLPFLSKALEKIVLSQLQAYWDANNISDKFQSGFKPRHSTETALLRVLNDLLLFADSGCSSVLVLLDLTSAFDMVDHNTLLLRLEHTVGIRGNVLNWFRSYLLDRSYSITIGGCSSSVAPLCCGVSQGSVLGTMLFSLYMLPLGSIFEEYNISYHFYADDIQIYFRLTNDTSSSLHCLLECLREVKDWLSDNSLILNEKKTEIVLFDNHTSWGQFVDTLGPLAASLSGTVSNLGALFDSSFKCDKQVSSVVKSSFYQLRQISKAKHYIPHRDLEKLIHAFVTSRLDYCKSLYFGLHSTLLHRLQVVQNAAAHLLTGTARFAPITPFLADLHWLPVKNRIEFKILLLTFKIINNTAPCYLTELLSPYTPRRALRSSGQLLLVQPRSRLKTRGDCAFALAALSLWNNLPPAILML</sequence>
<dbReference type="PANTHER" id="PTHR33332">
    <property type="entry name" value="REVERSE TRANSCRIPTASE DOMAIN-CONTAINING PROTEIN"/>
    <property type="match status" value="1"/>
</dbReference>
<reference evidence="2" key="2">
    <citation type="submission" date="2025-09" db="UniProtKB">
        <authorList>
            <consortium name="Ensembl"/>
        </authorList>
    </citation>
    <scope>IDENTIFICATION</scope>
</reference>
<proteinExistence type="predicted"/>
<dbReference type="PROSITE" id="PS50878">
    <property type="entry name" value="RT_POL"/>
    <property type="match status" value="1"/>
</dbReference>
<dbReference type="OMA" id="NNTAPCY"/>
<dbReference type="Ensembl" id="ENSONIT00000064808.1">
    <property type="protein sequence ID" value="ENSONIP00000036193.1"/>
    <property type="gene ID" value="ENSONIG00000040798.1"/>
</dbReference>